<protein>
    <submittedName>
        <fullName evidence="1">Uncharacterized protein</fullName>
    </submittedName>
</protein>
<dbReference type="EMBL" id="FMTM01000011">
    <property type="protein sequence ID" value="SCW82115.1"/>
    <property type="molecule type" value="Genomic_DNA"/>
</dbReference>
<organism evidence="1 2">
    <name type="scientific">Rhizobium mongolense subsp. loessense</name>
    <dbReference type="NCBI Taxonomy" id="158890"/>
    <lineage>
        <taxon>Bacteria</taxon>
        <taxon>Pseudomonadati</taxon>
        <taxon>Pseudomonadota</taxon>
        <taxon>Alphaproteobacteria</taxon>
        <taxon>Hyphomicrobiales</taxon>
        <taxon>Rhizobiaceae</taxon>
        <taxon>Rhizobium/Agrobacterium group</taxon>
        <taxon>Rhizobium</taxon>
    </lineage>
</organism>
<proteinExistence type="predicted"/>
<dbReference type="AlphaFoldDB" id="A0A1G4TMR1"/>
<dbReference type="Proteomes" id="UP000199542">
    <property type="component" value="Unassembled WGS sequence"/>
</dbReference>
<evidence type="ECO:0000313" key="1">
    <source>
        <dbReference type="EMBL" id="SCW82115.1"/>
    </source>
</evidence>
<name>A0A1G4TMR1_9HYPH</name>
<reference evidence="1 2" key="1">
    <citation type="submission" date="2016-10" db="EMBL/GenBank/DDBJ databases">
        <authorList>
            <person name="de Groot N.N."/>
        </authorList>
    </citation>
    <scope>NUCLEOTIDE SEQUENCE [LARGE SCALE GENOMIC DNA]</scope>
    <source>
        <strain evidence="1 2">CGMCC 1.3401</strain>
    </source>
</reference>
<accession>A0A1G4TMR1</accession>
<evidence type="ECO:0000313" key="2">
    <source>
        <dbReference type="Proteomes" id="UP000199542"/>
    </source>
</evidence>
<sequence length="65" mass="7400">MFINSRLQPIKTFDLFDRRVTGLFISYDVGLVMVNLDKPVVFSPLTPLRNLSTRIDEHPIAGRPA</sequence>
<gene>
    <name evidence="1" type="ORF">SAMN02927900_05286</name>
</gene>